<accession>A0ABQ8ZGW7</accession>
<comment type="caution">
    <text evidence="2">The sequence shown here is derived from an EMBL/GenBank/DDBJ whole genome shotgun (WGS) entry which is preliminary data.</text>
</comment>
<dbReference type="Proteomes" id="UP001141253">
    <property type="component" value="Chromosome 16"/>
</dbReference>
<sequence>MHDFCFTIPYGLALVIGGDYWVFEEREYGIIRRGCWHWIGSYHCWDT</sequence>
<feature type="transmembrane region" description="Helical" evidence="1">
    <location>
        <begin position="6"/>
        <end position="23"/>
    </location>
</feature>
<evidence type="ECO:0000313" key="2">
    <source>
        <dbReference type="EMBL" id="KAJ6301099.1"/>
    </source>
</evidence>
<evidence type="ECO:0000256" key="1">
    <source>
        <dbReference type="SAM" id="Phobius"/>
    </source>
</evidence>
<keyword evidence="1" id="KW-0472">Membrane</keyword>
<keyword evidence="1" id="KW-1133">Transmembrane helix</keyword>
<proteinExistence type="predicted"/>
<dbReference type="EMBL" id="JAPFFI010000027">
    <property type="protein sequence ID" value="KAJ6301099.1"/>
    <property type="molecule type" value="Genomic_DNA"/>
</dbReference>
<keyword evidence="1" id="KW-0812">Transmembrane</keyword>
<protein>
    <submittedName>
        <fullName evidence="2">Uncharacterized protein</fullName>
    </submittedName>
</protein>
<organism evidence="2 3">
    <name type="scientific">Salix suchowensis</name>
    <dbReference type="NCBI Taxonomy" id="1278906"/>
    <lineage>
        <taxon>Eukaryota</taxon>
        <taxon>Viridiplantae</taxon>
        <taxon>Streptophyta</taxon>
        <taxon>Embryophyta</taxon>
        <taxon>Tracheophyta</taxon>
        <taxon>Spermatophyta</taxon>
        <taxon>Magnoliopsida</taxon>
        <taxon>eudicotyledons</taxon>
        <taxon>Gunneridae</taxon>
        <taxon>Pentapetalae</taxon>
        <taxon>rosids</taxon>
        <taxon>fabids</taxon>
        <taxon>Malpighiales</taxon>
        <taxon>Salicaceae</taxon>
        <taxon>Saliceae</taxon>
        <taxon>Salix</taxon>
    </lineage>
</organism>
<reference evidence="2" key="2">
    <citation type="journal article" date="2023" name="Int. J. Mol. Sci.">
        <title>De Novo Assembly and Annotation of 11 Diverse Shrub Willow (Salix) Genomes Reveals Novel Gene Organization in Sex-Linked Regions.</title>
        <authorList>
            <person name="Hyden B."/>
            <person name="Feng K."/>
            <person name="Yates T.B."/>
            <person name="Jawdy S."/>
            <person name="Cereghino C."/>
            <person name="Smart L.B."/>
            <person name="Muchero W."/>
        </authorList>
    </citation>
    <scope>NUCLEOTIDE SEQUENCE</scope>
    <source>
        <tissue evidence="2">Shoot tip</tissue>
    </source>
</reference>
<evidence type="ECO:0000313" key="3">
    <source>
        <dbReference type="Proteomes" id="UP001141253"/>
    </source>
</evidence>
<reference evidence="2" key="1">
    <citation type="submission" date="2022-10" db="EMBL/GenBank/DDBJ databases">
        <authorList>
            <person name="Hyden B.L."/>
            <person name="Feng K."/>
            <person name="Yates T."/>
            <person name="Jawdy S."/>
            <person name="Smart L.B."/>
            <person name="Muchero W."/>
        </authorList>
    </citation>
    <scope>NUCLEOTIDE SEQUENCE</scope>
    <source>
        <tissue evidence="2">Shoot tip</tissue>
    </source>
</reference>
<gene>
    <name evidence="2" type="ORF">OIU77_015413</name>
</gene>
<name>A0ABQ8ZGW7_9ROSI</name>
<keyword evidence="3" id="KW-1185">Reference proteome</keyword>